<dbReference type="EMBL" id="ABOX02000012">
    <property type="protein sequence ID" value="EEF61028.1"/>
    <property type="molecule type" value="Genomic_DNA"/>
</dbReference>
<comment type="function">
    <text evidence="2 8">The glycine cleavage system catalyzes the degradation of glycine. The P protein binds the alpha-amino group of glycine through its pyridoxal phosphate cofactor; CO(2) is released and the remaining methylamine moiety is then transferred to the lipoamide cofactor of the H protein.</text>
</comment>
<feature type="modified residue" description="N6-(pyridoxal phosphate)lysine" evidence="8 9">
    <location>
        <position position="730"/>
    </location>
</feature>
<sequence>MFVTETPAKHDHQSRSSNEQSSKAVLSNTHSLLEPDSFVPRHIGPSSNETREMLAALGFKELDELINTVVPQQIQLKRSLHLPASRGEHHVLTELKAIASQNQVFRSFIGMGYHDCITPPVIQRNVLENPGWYTQYTPYQAEIAQGRLEALLNFQTMIVDLTGLDIANASLLDEGTAAAEAMHMCNAIKADGNVFFVSSECHPQTIDIVKTRALPLGVEVVIGDHRTFPVDEKVFGVLVQYPGTFGDIHNYSEFFKQAHAAGALTVVAADLLSLTLLRPPGEFGADIAIGSAQRFGVPLGYGGPHAAYFATRDAYKRQMPGRIVGVSKDSRGRPALRLSLQTREQHIRREKATSNICTAQALLANMASLYAVYHGPEGLKRIAQRLRFLTQILAKGLERLGYTVRTSSFFDTIQIDLGKKTAAEITKVAETHRMNFRYIDAHSIGISLDETTMEKDLVDLFHLFNGGKAPMFSLTELAAEVNIEYPATLTRTSAYLQHPVFNRYHSETEMLRYLRRLESRDLSLTTSMIPLGSCTMKLNATVEMFPVSWPEFNRIHPFAPVRQTKGYQILFQQLEDWLAEITGFAGISLQPNAGSQGEYAGLLVIRAYHQDRGQGHRDICLIPQSAHGTNPASAVMAGMKVVAVACDQEGNIDVADLKAKAEANKETLAALMVTYPSTHGVFEETILEICQIVHANGGQVYMDGANMNAQVGICRPADMGADVCHLNLHKTFCIPHGGGGPGMGPIGVAEHLVPFLPGHAVVKLGGENPIGAVSAAPWGSASILPISWVYIAAMGPAGLTQATKIAILNANYIAKCLESYFPVLYKGHGNLVAHECILDLREFKSVTVEDVAKRLMDYGFHAPTISWPVPGTMMVEPTESESKEELDRFCKAMIGIHAEIQAIESGMVDKQNNLLKNAPHTADMLASENWDHPYSREQACYPAQWLHEYKFWPFVGRIDNVYGDRNLVCSCIGMDAYTS</sequence>
<dbReference type="RefSeq" id="WP_007414923.1">
    <property type="nucleotide sequence ID" value="NZ_ABOX02000012.1"/>
</dbReference>
<evidence type="ECO:0000256" key="8">
    <source>
        <dbReference type="HAMAP-Rule" id="MF_00711"/>
    </source>
</evidence>
<dbReference type="SUPFAM" id="SSF53383">
    <property type="entry name" value="PLP-dependent transferases"/>
    <property type="match status" value="2"/>
</dbReference>
<dbReference type="AlphaFoldDB" id="B9XGH7"/>
<dbReference type="GO" id="GO:0004375">
    <property type="term" value="F:glycine dehydrogenase (decarboxylating) activity"/>
    <property type="evidence" value="ECO:0007669"/>
    <property type="project" value="UniProtKB-EC"/>
</dbReference>
<evidence type="ECO:0000256" key="3">
    <source>
        <dbReference type="ARBA" id="ARBA00010756"/>
    </source>
</evidence>
<dbReference type="Proteomes" id="UP000003688">
    <property type="component" value="Unassembled WGS sequence"/>
</dbReference>
<dbReference type="GO" id="GO:0005829">
    <property type="term" value="C:cytosol"/>
    <property type="evidence" value="ECO:0007669"/>
    <property type="project" value="TreeGrafter"/>
</dbReference>
<comment type="caution">
    <text evidence="13">The sequence shown here is derived from an EMBL/GenBank/DDBJ whole genome shotgun (WGS) entry which is preliminary data.</text>
</comment>
<evidence type="ECO:0000313" key="13">
    <source>
        <dbReference type="EMBL" id="EEF61028.1"/>
    </source>
</evidence>
<comment type="similarity">
    <text evidence="3 8">Belongs to the GcvP family.</text>
</comment>
<dbReference type="InterPro" id="IPR049316">
    <property type="entry name" value="GDC-P_C"/>
</dbReference>
<dbReference type="InterPro" id="IPR020581">
    <property type="entry name" value="GDC_P"/>
</dbReference>
<evidence type="ECO:0000256" key="2">
    <source>
        <dbReference type="ARBA" id="ARBA00003788"/>
    </source>
</evidence>
<evidence type="ECO:0000259" key="11">
    <source>
        <dbReference type="Pfam" id="PF02347"/>
    </source>
</evidence>
<keyword evidence="5 8" id="KW-0663">Pyridoxal phosphate</keyword>
<evidence type="ECO:0000259" key="12">
    <source>
        <dbReference type="Pfam" id="PF21478"/>
    </source>
</evidence>
<keyword evidence="14" id="KW-1185">Reference proteome</keyword>
<evidence type="ECO:0000256" key="7">
    <source>
        <dbReference type="ARBA" id="ARBA00049026"/>
    </source>
</evidence>
<dbReference type="GO" id="GO:0005960">
    <property type="term" value="C:glycine cleavage complex"/>
    <property type="evidence" value="ECO:0007669"/>
    <property type="project" value="TreeGrafter"/>
</dbReference>
<accession>B9XGH7</accession>
<dbReference type="InterPro" id="IPR015422">
    <property type="entry name" value="PyrdxlP-dep_Trfase_small"/>
</dbReference>
<dbReference type="EC" id="1.4.4.2" evidence="8"/>
<dbReference type="Gene3D" id="3.40.640.10">
    <property type="entry name" value="Type I PLP-dependent aspartate aminotransferase-like (Major domain)"/>
    <property type="match status" value="2"/>
</dbReference>
<feature type="domain" description="Glycine dehydrogenase C-terminal" evidence="12">
    <location>
        <begin position="802"/>
        <end position="920"/>
    </location>
</feature>
<dbReference type="HAMAP" id="MF_00711">
    <property type="entry name" value="GcvP"/>
    <property type="match status" value="1"/>
</dbReference>
<dbReference type="PANTHER" id="PTHR11773">
    <property type="entry name" value="GLYCINE DEHYDROGENASE, DECARBOXYLATING"/>
    <property type="match status" value="1"/>
</dbReference>
<dbReference type="GO" id="GO:0019464">
    <property type="term" value="P:glycine decarboxylation via glycine cleavage system"/>
    <property type="evidence" value="ECO:0007669"/>
    <property type="project" value="UniProtKB-UniRule"/>
</dbReference>
<proteinExistence type="inferred from homology"/>
<dbReference type="Gene3D" id="3.90.1150.10">
    <property type="entry name" value="Aspartate Aminotransferase, domain 1"/>
    <property type="match status" value="2"/>
</dbReference>
<dbReference type="PANTHER" id="PTHR11773:SF1">
    <property type="entry name" value="GLYCINE DEHYDROGENASE (DECARBOXYLATING), MITOCHONDRIAL"/>
    <property type="match status" value="1"/>
</dbReference>
<dbReference type="GO" id="GO:0016594">
    <property type="term" value="F:glycine binding"/>
    <property type="evidence" value="ECO:0007669"/>
    <property type="project" value="TreeGrafter"/>
</dbReference>
<dbReference type="NCBIfam" id="TIGR00461">
    <property type="entry name" value="gcvP"/>
    <property type="match status" value="1"/>
</dbReference>
<dbReference type="InterPro" id="IPR049315">
    <property type="entry name" value="GDC-P_N"/>
</dbReference>
<dbReference type="Pfam" id="PF02347">
    <property type="entry name" value="GDC-P"/>
    <property type="match status" value="2"/>
</dbReference>
<gene>
    <name evidence="8" type="primary">gcvP</name>
    <name evidence="13" type="ORF">Cflav_PD3745</name>
</gene>
<protein>
    <recommendedName>
        <fullName evidence="8">Glycine dehydrogenase (decarboxylating)</fullName>
        <ecNumber evidence="8">1.4.4.2</ecNumber>
    </recommendedName>
    <alternativeName>
        <fullName evidence="8">Glycine cleavage system P-protein</fullName>
    </alternativeName>
    <alternativeName>
        <fullName evidence="8">Glycine decarboxylase</fullName>
    </alternativeName>
    <alternativeName>
        <fullName evidence="8">Glycine dehydrogenase (aminomethyl-transferring)</fullName>
    </alternativeName>
</protein>
<evidence type="ECO:0000313" key="14">
    <source>
        <dbReference type="Proteomes" id="UP000003688"/>
    </source>
</evidence>
<feature type="region of interest" description="Disordered" evidence="10">
    <location>
        <begin position="1"/>
        <end position="27"/>
    </location>
</feature>
<keyword evidence="6 8" id="KW-0560">Oxidoreductase</keyword>
<dbReference type="NCBIfam" id="NF003346">
    <property type="entry name" value="PRK04366.1"/>
    <property type="match status" value="1"/>
</dbReference>
<dbReference type="STRING" id="320771.Cflav_PD3745"/>
<evidence type="ECO:0000256" key="5">
    <source>
        <dbReference type="ARBA" id="ARBA00022898"/>
    </source>
</evidence>
<feature type="domain" description="Glycine cleavage system P-protein N-terminal" evidence="11">
    <location>
        <begin position="495"/>
        <end position="761"/>
    </location>
</feature>
<dbReference type="InterPro" id="IPR015421">
    <property type="entry name" value="PyrdxlP-dep_Trfase_major"/>
</dbReference>
<feature type="domain" description="Glycine cleavage system P-protein N-terminal" evidence="11">
    <location>
        <begin position="41"/>
        <end position="464"/>
    </location>
</feature>
<name>B9XGH7_PEDPL</name>
<dbReference type="FunFam" id="3.40.640.10:FF:000007">
    <property type="entry name" value="glycine dehydrogenase (Decarboxylating), mitochondrial"/>
    <property type="match status" value="1"/>
</dbReference>
<dbReference type="InterPro" id="IPR003437">
    <property type="entry name" value="GcvP"/>
</dbReference>
<dbReference type="Pfam" id="PF21478">
    <property type="entry name" value="GcvP2_C"/>
    <property type="match status" value="1"/>
</dbReference>
<dbReference type="CDD" id="cd00613">
    <property type="entry name" value="GDC-P"/>
    <property type="match status" value="2"/>
</dbReference>
<evidence type="ECO:0000256" key="6">
    <source>
        <dbReference type="ARBA" id="ARBA00023002"/>
    </source>
</evidence>
<dbReference type="GO" id="GO:0030170">
    <property type="term" value="F:pyridoxal phosphate binding"/>
    <property type="evidence" value="ECO:0007669"/>
    <property type="project" value="TreeGrafter"/>
</dbReference>
<organism evidence="13 14">
    <name type="scientific">Pedosphaera parvula (strain Ellin514)</name>
    <dbReference type="NCBI Taxonomy" id="320771"/>
    <lineage>
        <taxon>Bacteria</taxon>
        <taxon>Pseudomonadati</taxon>
        <taxon>Verrucomicrobiota</taxon>
        <taxon>Pedosphaerae</taxon>
        <taxon>Pedosphaerales</taxon>
        <taxon>Pedosphaeraceae</taxon>
        <taxon>Pedosphaera</taxon>
    </lineage>
</organism>
<comment type="cofactor">
    <cofactor evidence="1 8 9">
        <name>pyridoxal 5'-phosphate</name>
        <dbReference type="ChEBI" id="CHEBI:597326"/>
    </cofactor>
</comment>
<comment type="catalytic activity">
    <reaction evidence="7 8">
        <text>N(6)-[(R)-lipoyl]-L-lysyl-[glycine-cleavage complex H protein] + glycine + H(+) = N(6)-[(R)-S(8)-aminomethyldihydrolipoyl]-L-lysyl-[glycine-cleavage complex H protein] + CO2</text>
        <dbReference type="Rhea" id="RHEA:24304"/>
        <dbReference type="Rhea" id="RHEA-COMP:10494"/>
        <dbReference type="Rhea" id="RHEA-COMP:10495"/>
        <dbReference type="ChEBI" id="CHEBI:15378"/>
        <dbReference type="ChEBI" id="CHEBI:16526"/>
        <dbReference type="ChEBI" id="CHEBI:57305"/>
        <dbReference type="ChEBI" id="CHEBI:83099"/>
        <dbReference type="ChEBI" id="CHEBI:83143"/>
        <dbReference type="EC" id="1.4.4.2"/>
    </reaction>
</comment>
<reference evidence="13 14" key="1">
    <citation type="journal article" date="2011" name="J. Bacteriol.">
        <title>Genome sequence of 'Pedosphaera parvula' Ellin514, an aerobic Verrucomicrobial isolate from pasture soil.</title>
        <authorList>
            <person name="Kant R."/>
            <person name="van Passel M.W."/>
            <person name="Sangwan P."/>
            <person name="Palva A."/>
            <person name="Lucas S."/>
            <person name="Copeland A."/>
            <person name="Lapidus A."/>
            <person name="Glavina Del Rio T."/>
            <person name="Dalin E."/>
            <person name="Tice H."/>
            <person name="Bruce D."/>
            <person name="Goodwin L."/>
            <person name="Pitluck S."/>
            <person name="Chertkov O."/>
            <person name="Larimer F.W."/>
            <person name="Land M.L."/>
            <person name="Hauser L."/>
            <person name="Brettin T.S."/>
            <person name="Detter J.C."/>
            <person name="Han S."/>
            <person name="de Vos W.M."/>
            <person name="Janssen P.H."/>
            <person name="Smidt H."/>
        </authorList>
    </citation>
    <scope>NUCLEOTIDE SEQUENCE [LARGE SCALE GENOMIC DNA]</scope>
    <source>
        <strain evidence="13 14">Ellin514</strain>
    </source>
</reference>
<feature type="compositionally biased region" description="Polar residues" evidence="10">
    <location>
        <begin position="15"/>
        <end position="27"/>
    </location>
</feature>
<dbReference type="OrthoDB" id="9801272at2"/>
<dbReference type="FunFam" id="3.40.640.10:FF:000005">
    <property type="entry name" value="Glycine dehydrogenase (decarboxylating), mitochondrial"/>
    <property type="match status" value="1"/>
</dbReference>
<evidence type="ECO:0000256" key="1">
    <source>
        <dbReference type="ARBA" id="ARBA00001933"/>
    </source>
</evidence>
<evidence type="ECO:0000256" key="4">
    <source>
        <dbReference type="ARBA" id="ARBA00011690"/>
    </source>
</evidence>
<comment type="subunit">
    <text evidence="4 8">The glycine cleavage system is composed of four proteins: P, T, L and H.</text>
</comment>
<evidence type="ECO:0000256" key="10">
    <source>
        <dbReference type="SAM" id="MobiDB-lite"/>
    </source>
</evidence>
<dbReference type="InterPro" id="IPR015424">
    <property type="entry name" value="PyrdxlP-dep_Trfase"/>
</dbReference>
<evidence type="ECO:0000256" key="9">
    <source>
        <dbReference type="PIRSR" id="PIRSR603437-50"/>
    </source>
</evidence>